<dbReference type="RefSeq" id="WP_346045311.1">
    <property type="nucleotide sequence ID" value="NZ_BAAACP010000010.1"/>
</dbReference>
<feature type="transmembrane region" description="Helical" evidence="1">
    <location>
        <begin position="180"/>
        <end position="208"/>
    </location>
</feature>
<keyword evidence="1" id="KW-0472">Membrane</keyword>
<organism evidence="2 3">
    <name type="scientific">Paraclostridium tenue</name>
    <dbReference type="NCBI Taxonomy" id="1737"/>
    <lineage>
        <taxon>Bacteria</taxon>
        <taxon>Bacillati</taxon>
        <taxon>Bacillota</taxon>
        <taxon>Clostridia</taxon>
        <taxon>Peptostreptococcales</taxon>
        <taxon>Peptostreptococcaceae</taxon>
        <taxon>Paraclostridium</taxon>
    </lineage>
</organism>
<proteinExistence type="predicted"/>
<name>A0ABN1M5V1_9FIRM</name>
<keyword evidence="1" id="KW-1133">Transmembrane helix</keyword>
<dbReference type="Pfam" id="PF06161">
    <property type="entry name" value="DUF975"/>
    <property type="match status" value="1"/>
</dbReference>
<dbReference type="Proteomes" id="UP001400965">
    <property type="component" value="Unassembled WGS sequence"/>
</dbReference>
<feature type="transmembrane region" description="Helical" evidence="1">
    <location>
        <begin position="54"/>
        <end position="79"/>
    </location>
</feature>
<evidence type="ECO:0008006" key="4">
    <source>
        <dbReference type="Google" id="ProtNLM"/>
    </source>
</evidence>
<comment type="caution">
    <text evidence="2">The sequence shown here is derived from an EMBL/GenBank/DDBJ whole genome shotgun (WGS) entry which is preliminary data.</text>
</comment>
<feature type="transmembrane region" description="Helical" evidence="1">
    <location>
        <begin position="25"/>
        <end position="42"/>
    </location>
</feature>
<keyword evidence="1" id="KW-0812">Transmembrane</keyword>
<dbReference type="EMBL" id="BAAACP010000010">
    <property type="protein sequence ID" value="GAA0864640.1"/>
    <property type="molecule type" value="Genomic_DNA"/>
</dbReference>
<protein>
    <recommendedName>
        <fullName evidence="4">DUF975 family protein</fullName>
    </recommendedName>
</protein>
<evidence type="ECO:0000313" key="3">
    <source>
        <dbReference type="Proteomes" id="UP001400965"/>
    </source>
</evidence>
<evidence type="ECO:0000313" key="2">
    <source>
        <dbReference type="EMBL" id="GAA0864640.1"/>
    </source>
</evidence>
<reference evidence="2 3" key="1">
    <citation type="journal article" date="2019" name="Int. J. Syst. Evol. Microbiol.">
        <title>The Global Catalogue of Microorganisms (GCM) 10K type strain sequencing project: providing services to taxonomists for standard genome sequencing and annotation.</title>
        <authorList>
            <consortium name="The Broad Institute Genomics Platform"/>
            <consortium name="The Broad Institute Genome Sequencing Center for Infectious Disease"/>
            <person name="Wu L."/>
            <person name="Ma J."/>
        </authorList>
    </citation>
    <scope>NUCLEOTIDE SEQUENCE [LARGE SCALE GENOMIC DNA]</scope>
    <source>
        <strain evidence="2 3">JCM 6486</strain>
    </source>
</reference>
<evidence type="ECO:0000256" key="1">
    <source>
        <dbReference type="SAM" id="Phobius"/>
    </source>
</evidence>
<keyword evidence="3" id="KW-1185">Reference proteome</keyword>
<feature type="transmembrane region" description="Helical" evidence="1">
    <location>
        <begin position="100"/>
        <end position="123"/>
    </location>
</feature>
<accession>A0ABN1M5V1</accession>
<feature type="transmembrane region" description="Helical" evidence="1">
    <location>
        <begin position="238"/>
        <end position="255"/>
    </location>
</feature>
<sequence>MIDSETRVKIKEDARKQLNINKKEMTIATIIVGLIAIIPQILSEYIVTSYKINILINSIIILIETPLVIGLNIISLDCIKGEKIKVKDILKGFDRLYQAYGSMLIQYVIAFILTIPLALVPIILLDSSFVAISIMSIITGIASIFFFAIFSQTEFIIADKKDISILDSIKKSIDMIKGHILDYLIFTLSFIGWILLVAFTFGIAYIWVGPYMQMSYANFYKYIKKDKLNNYKKSKNKSLFIGILIGILLCGYTVLEESIKSELATPKLIKNILNENNLKLISSDEETDYYITDKERKTFNINNEDYLTKYTVIVKNHPLNLKKYNNTDSTVLYIITDGDKVLGISCEPYDSKEKADNHNTILGRYDIKGNILK</sequence>
<gene>
    <name evidence="2" type="ORF">GCM10008917_18940</name>
</gene>
<feature type="transmembrane region" description="Helical" evidence="1">
    <location>
        <begin position="129"/>
        <end position="150"/>
    </location>
</feature>
<dbReference type="PANTHER" id="PTHR40076">
    <property type="entry name" value="MEMBRANE PROTEIN-RELATED"/>
    <property type="match status" value="1"/>
</dbReference>
<dbReference type="InterPro" id="IPR010380">
    <property type="entry name" value="DUF975"/>
</dbReference>
<dbReference type="PANTHER" id="PTHR40076:SF1">
    <property type="entry name" value="MEMBRANE PROTEIN"/>
    <property type="match status" value="1"/>
</dbReference>